<comment type="caution">
    <text evidence="2">The sequence shown here is derived from an EMBL/GenBank/DDBJ whole genome shotgun (WGS) entry which is preliminary data.</text>
</comment>
<gene>
    <name evidence="2" type="ORF">D9758_004719</name>
</gene>
<evidence type="ECO:0000313" key="3">
    <source>
        <dbReference type="Proteomes" id="UP000559256"/>
    </source>
</evidence>
<evidence type="ECO:0000313" key="2">
    <source>
        <dbReference type="EMBL" id="KAF5374357.1"/>
    </source>
</evidence>
<reference evidence="2 3" key="1">
    <citation type="journal article" date="2020" name="ISME J.">
        <title>Uncovering the hidden diversity of litter-decomposition mechanisms in mushroom-forming fungi.</title>
        <authorList>
            <person name="Floudas D."/>
            <person name="Bentzer J."/>
            <person name="Ahren D."/>
            <person name="Johansson T."/>
            <person name="Persson P."/>
            <person name="Tunlid A."/>
        </authorList>
    </citation>
    <scope>NUCLEOTIDE SEQUENCE [LARGE SCALE GENOMIC DNA]</scope>
    <source>
        <strain evidence="2 3">CBS 291.85</strain>
    </source>
</reference>
<name>A0A8H5H0H5_9AGAR</name>
<dbReference type="AlphaFoldDB" id="A0A8H5H0H5"/>
<dbReference type="EMBL" id="JAACJM010000002">
    <property type="protein sequence ID" value="KAF5374357.1"/>
    <property type="molecule type" value="Genomic_DNA"/>
</dbReference>
<accession>A0A8H5H0H5</accession>
<feature type="region of interest" description="Disordered" evidence="1">
    <location>
        <begin position="45"/>
        <end position="83"/>
    </location>
</feature>
<dbReference type="OrthoDB" id="3174721at2759"/>
<sequence>MSERSYVTLPDPETSQPLTQHAMDPIPEVVDRTLETTASVDPQGLLRWAWHPPSPSTAAEEQPLGNDDHHVPFGAPPGYTRAERPEKNVTYSLSAGAPNTCLLVPSADSPNTRPRFHVTVAVRQGGTENGRFVAEFEIGHDQLKSKMADWITYGDLQRQPLLYVLHEQYYTTKDTRIKYSSGEFYWWFFKRPPETVQWRCYATAEETVKKQEEAKLYATYTPLKQVRHGIRVETLVLRQLEVTPEAHDFLDQILISLLILERRRLAPKFPG</sequence>
<feature type="region of interest" description="Disordered" evidence="1">
    <location>
        <begin position="1"/>
        <end position="22"/>
    </location>
</feature>
<proteinExistence type="predicted"/>
<evidence type="ECO:0000256" key="1">
    <source>
        <dbReference type="SAM" id="MobiDB-lite"/>
    </source>
</evidence>
<keyword evidence="3" id="KW-1185">Reference proteome</keyword>
<organism evidence="2 3">
    <name type="scientific">Tetrapyrgos nigripes</name>
    <dbReference type="NCBI Taxonomy" id="182062"/>
    <lineage>
        <taxon>Eukaryota</taxon>
        <taxon>Fungi</taxon>
        <taxon>Dikarya</taxon>
        <taxon>Basidiomycota</taxon>
        <taxon>Agaricomycotina</taxon>
        <taxon>Agaricomycetes</taxon>
        <taxon>Agaricomycetidae</taxon>
        <taxon>Agaricales</taxon>
        <taxon>Marasmiineae</taxon>
        <taxon>Marasmiaceae</taxon>
        <taxon>Tetrapyrgos</taxon>
    </lineage>
</organism>
<dbReference type="Proteomes" id="UP000559256">
    <property type="component" value="Unassembled WGS sequence"/>
</dbReference>
<protein>
    <submittedName>
        <fullName evidence="2">Uncharacterized protein</fullName>
    </submittedName>
</protein>